<comment type="caution">
    <text evidence="5">The sequence shown here is derived from an EMBL/GenBank/DDBJ whole genome shotgun (WGS) entry which is preliminary data.</text>
</comment>
<dbReference type="Gene3D" id="3.10.120.10">
    <property type="entry name" value="Cytochrome b5-like heme/steroid binding domain"/>
    <property type="match status" value="1"/>
</dbReference>
<feature type="domain" description="FMN hydroxy acid dehydrogenase" evidence="4">
    <location>
        <begin position="101"/>
        <end position="454"/>
    </location>
</feature>
<dbReference type="SMART" id="SM01117">
    <property type="entry name" value="Cyt-b5"/>
    <property type="match status" value="1"/>
</dbReference>
<dbReference type="InterPro" id="IPR036400">
    <property type="entry name" value="Cyt_B5-like_heme/steroid_sf"/>
</dbReference>
<sequence length="478" mass="51306">MALTISAHEVSKHNSLDSLWTVVDGVVYDLTEFAPSHPGGVNIILEYAGRDATAAYSAVHSPFFLTTLPPSKILGRLDTSAPLPAMWIATPSLPPLTADKPPLYTVISSHDFLRVALASFPLKTLAFVTGAATDLLTHRRNASAYADITLRPRALIDVSSVRIHTSILGHRVQTPIFCAPTGNSKSVHPDGELALGRACSALGAAQVVSTAASYSLSEVIDATKAASSTPHPIFFQLYVDRDRAKSERFLRAAAARGHLAGVFVTVDAPVVGKREADQRAHSDAANPRALGPVRGHYIDSSLAWDDLRWVRAIVGAEIPILLKGVQSAADAVRAVRAGVQGIVVSNHGGRSLDTAPASVLVLLELQRCCPEVFDKVEVFVDGGIMRGTDVFKALCLGARAVGVGRGFLYGLNYGEEGVKRFIEIMNDELETTMKNCGVTSLDQVYPGLLNTRAVDHLIPDSLSEEHPYAKWRPRQSKL</sequence>
<dbReference type="InterPro" id="IPR000262">
    <property type="entry name" value="FMN-dep_DH"/>
</dbReference>
<dbReference type="PROSITE" id="PS50255">
    <property type="entry name" value="CYTOCHROME_B5_2"/>
    <property type="match status" value="1"/>
</dbReference>
<accession>A0AAD6UZ95</accession>
<evidence type="ECO:0000313" key="6">
    <source>
        <dbReference type="Proteomes" id="UP001219525"/>
    </source>
</evidence>
<feature type="domain" description="Cytochrome b5 heme-binding" evidence="3">
    <location>
        <begin position="2"/>
        <end position="78"/>
    </location>
</feature>
<dbReference type="Pfam" id="PF00173">
    <property type="entry name" value="Cyt-b5"/>
    <property type="match status" value="1"/>
</dbReference>
<dbReference type="EMBL" id="JARJCW010000088">
    <property type="protein sequence ID" value="KAJ7195791.1"/>
    <property type="molecule type" value="Genomic_DNA"/>
</dbReference>
<protein>
    <submittedName>
        <fullName evidence="5">Mitochondrial cytochrome-like protein b2</fullName>
    </submittedName>
</protein>
<dbReference type="InterPro" id="IPR037396">
    <property type="entry name" value="FMN_HAD"/>
</dbReference>
<comment type="cofactor">
    <cofactor evidence="1">
        <name>FMN</name>
        <dbReference type="ChEBI" id="CHEBI:58210"/>
    </cofactor>
</comment>
<dbReference type="SUPFAM" id="SSF51395">
    <property type="entry name" value="FMN-linked oxidoreductases"/>
    <property type="match status" value="1"/>
</dbReference>
<name>A0AAD6UZ95_9AGAR</name>
<keyword evidence="6" id="KW-1185">Reference proteome</keyword>
<dbReference type="Pfam" id="PF01070">
    <property type="entry name" value="FMN_dh"/>
    <property type="match status" value="1"/>
</dbReference>
<evidence type="ECO:0000259" key="4">
    <source>
        <dbReference type="PROSITE" id="PS51349"/>
    </source>
</evidence>
<dbReference type="InterPro" id="IPR001199">
    <property type="entry name" value="Cyt_B5-like_heme/steroid-bd"/>
</dbReference>
<evidence type="ECO:0000313" key="5">
    <source>
        <dbReference type="EMBL" id="KAJ7195791.1"/>
    </source>
</evidence>
<evidence type="ECO:0000256" key="2">
    <source>
        <dbReference type="ARBA" id="ARBA00023002"/>
    </source>
</evidence>
<gene>
    <name evidence="5" type="ORF">GGX14DRAFT_474378</name>
</gene>
<dbReference type="PROSITE" id="PS51349">
    <property type="entry name" value="FMN_HYDROXY_ACID_DH_2"/>
    <property type="match status" value="1"/>
</dbReference>
<dbReference type="InterPro" id="IPR013785">
    <property type="entry name" value="Aldolase_TIM"/>
</dbReference>
<dbReference type="GO" id="GO:0016491">
    <property type="term" value="F:oxidoreductase activity"/>
    <property type="evidence" value="ECO:0007669"/>
    <property type="project" value="UniProtKB-KW"/>
</dbReference>
<evidence type="ECO:0000259" key="3">
    <source>
        <dbReference type="PROSITE" id="PS50255"/>
    </source>
</evidence>
<dbReference type="PANTHER" id="PTHR10578:SF104">
    <property type="entry name" value="CYTOCHROME B2, MITOCHONDRIAL-RELATED"/>
    <property type="match status" value="1"/>
</dbReference>
<reference evidence="5" key="1">
    <citation type="submission" date="2023-03" db="EMBL/GenBank/DDBJ databases">
        <title>Massive genome expansion in bonnet fungi (Mycena s.s.) driven by repeated elements and novel gene families across ecological guilds.</title>
        <authorList>
            <consortium name="Lawrence Berkeley National Laboratory"/>
            <person name="Harder C.B."/>
            <person name="Miyauchi S."/>
            <person name="Viragh M."/>
            <person name="Kuo A."/>
            <person name="Thoen E."/>
            <person name="Andreopoulos B."/>
            <person name="Lu D."/>
            <person name="Skrede I."/>
            <person name="Drula E."/>
            <person name="Henrissat B."/>
            <person name="Morin E."/>
            <person name="Kohler A."/>
            <person name="Barry K."/>
            <person name="LaButti K."/>
            <person name="Morin E."/>
            <person name="Salamov A."/>
            <person name="Lipzen A."/>
            <person name="Mereny Z."/>
            <person name="Hegedus B."/>
            <person name="Baldrian P."/>
            <person name="Stursova M."/>
            <person name="Weitz H."/>
            <person name="Taylor A."/>
            <person name="Grigoriev I.V."/>
            <person name="Nagy L.G."/>
            <person name="Martin F."/>
            <person name="Kauserud H."/>
        </authorList>
    </citation>
    <scope>NUCLEOTIDE SEQUENCE</scope>
    <source>
        <strain evidence="5">9144</strain>
    </source>
</reference>
<organism evidence="5 6">
    <name type="scientific">Mycena pura</name>
    <dbReference type="NCBI Taxonomy" id="153505"/>
    <lineage>
        <taxon>Eukaryota</taxon>
        <taxon>Fungi</taxon>
        <taxon>Dikarya</taxon>
        <taxon>Basidiomycota</taxon>
        <taxon>Agaricomycotina</taxon>
        <taxon>Agaricomycetes</taxon>
        <taxon>Agaricomycetidae</taxon>
        <taxon>Agaricales</taxon>
        <taxon>Marasmiineae</taxon>
        <taxon>Mycenaceae</taxon>
        <taxon>Mycena</taxon>
    </lineage>
</organism>
<dbReference type="AlphaFoldDB" id="A0AAD6UZ95"/>
<dbReference type="Proteomes" id="UP001219525">
    <property type="component" value="Unassembled WGS sequence"/>
</dbReference>
<evidence type="ECO:0000256" key="1">
    <source>
        <dbReference type="ARBA" id="ARBA00001917"/>
    </source>
</evidence>
<keyword evidence="2" id="KW-0560">Oxidoreductase</keyword>
<proteinExistence type="predicted"/>
<dbReference type="PANTHER" id="PTHR10578">
    <property type="entry name" value="S -2-HYDROXY-ACID OXIDASE-RELATED"/>
    <property type="match status" value="1"/>
</dbReference>
<dbReference type="Gene3D" id="3.20.20.70">
    <property type="entry name" value="Aldolase class I"/>
    <property type="match status" value="1"/>
</dbReference>
<dbReference type="SUPFAM" id="SSF55856">
    <property type="entry name" value="Cytochrome b5-like heme/steroid binding domain"/>
    <property type="match status" value="1"/>
</dbReference>